<dbReference type="PROSITE" id="PS51257">
    <property type="entry name" value="PROKAR_LIPOPROTEIN"/>
    <property type="match status" value="1"/>
</dbReference>
<dbReference type="CDD" id="cd00995">
    <property type="entry name" value="PBP2_NikA_DppA_OppA_like"/>
    <property type="match status" value="1"/>
</dbReference>
<dbReference type="Gene3D" id="3.40.190.10">
    <property type="entry name" value="Periplasmic binding protein-like II"/>
    <property type="match status" value="2"/>
</dbReference>
<name>A0A8U0A6A5_9EURY</name>
<gene>
    <name evidence="5" type="ORF">MW046_13145</name>
</gene>
<dbReference type="SUPFAM" id="SSF53850">
    <property type="entry name" value="Periplasmic binding protein-like II"/>
    <property type="match status" value="1"/>
</dbReference>
<dbReference type="GeneID" id="71929010"/>
<keyword evidence="3" id="KW-0732">Signal</keyword>
<dbReference type="EMBL" id="CP096020">
    <property type="protein sequence ID" value="UPM44389.1"/>
    <property type="molecule type" value="Genomic_DNA"/>
</dbReference>
<dbReference type="RefSeq" id="WP_247995043.1">
    <property type="nucleotide sequence ID" value="NZ_CP096020.1"/>
</dbReference>
<dbReference type="GO" id="GO:0042597">
    <property type="term" value="C:periplasmic space"/>
    <property type="evidence" value="ECO:0007669"/>
    <property type="project" value="UniProtKB-ARBA"/>
</dbReference>
<comment type="similarity">
    <text evidence="1">Belongs to the bacterial solute-binding protein 5 family.</text>
</comment>
<dbReference type="GO" id="GO:1904680">
    <property type="term" value="F:peptide transmembrane transporter activity"/>
    <property type="evidence" value="ECO:0007669"/>
    <property type="project" value="TreeGrafter"/>
</dbReference>
<dbReference type="Gene3D" id="3.90.76.10">
    <property type="entry name" value="Dipeptide-binding Protein, Domain 1"/>
    <property type="match status" value="1"/>
</dbReference>
<dbReference type="InterPro" id="IPR000914">
    <property type="entry name" value="SBP_5_dom"/>
</dbReference>
<geneLocation type="plasmid" evidence="5 6">
    <name>unnamed1</name>
</geneLocation>
<keyword evidence="5" id="KW-0614">Plasmid</keyword>
<reference evidence="5" key="1">
    <citation type="submission" date="2022-04" db="EMBL/GenBank/DDBJ databases">
        <title>Halocatena sp. nov., isolated from a salt lake.</title>
        <authorList>
            <person name="Cui H.-L."/>
        </authorList>
    </citation>
    <scope>NUCLEOTIDE SEQUENCE</scope>
    <source>
        <strain evidence="5">AD-1</strain>
        <plasmid evidence="5">unnamed1</plasmid>
    </source>
</reference>
<keyword evidence="2" id="KW-0813">Transport</keyword>
<protein>
    <submittedName>
        <fullName evidence="5">ABC transporter substrate-binding protein</fullName>
    </submittedName>
</protein>
<evidence type="ECO:0000256" key="2">
    <source>
        <dbReference type="ARBA" id="ARBA00022448"/>
    </source>
</evidence>
<dbReference type="PANTHER" id="PTHR30290">
    <property type="entry name" value="PERIPLASMIC BINDING COMPONENT OF ABC TRANSPORTER"/>
    <property type="match status" value="1"/>
</dbReference>
<sequence length="656" mass="73419">MARYTGLRSSPISRRYLLRGIGAASVVGLAGCLGGDNDDNGGDDSTNKLEQLEEPNVDFANVQKGGTLRIGTTTNVESFDPPYSTDAQSTQAQEFVFEQLLTTDRQGNLYPWLAKSYDQREIQEIDRTAYTEYMTTVGTTDEGAPDTDAQIIVQHPEDDPAESDEVRVLTPDEAANAVEDGVYGMQFRYQLRQGVQFHNGEELTAENVVRTAERYENSDMSAQTFDSLLHARAVDEHTVDLFAQVPDAEAERELPGLYIHATEQADLDGGALDPRQGNTPIGTGAYTLDTFEDGQYYELSKFGNYWVEDKGVDSIDWFDGPSEFPDGPVIDKLEVEIIPEPASRSAALQNDEIDVTSGLASNTLDEFHNDDNYRVAAVEGGSYDYIQYPVNVEPWNDERFRRAVNHLVPRESTVNNVLNGWGRPAWTSIPKLAEKNGTADIEALEEEVRPSNEYDTEKAAELLDEVGNDLGVEYPIEIQMEVNTNSEDRVKMVELIAESMEQSEYFEVSIESYEWNTYTARVINPDYQNKGLLPAIGLSGTFNPESFCEALHHSNNVGQCCNMNGIDDPELDQMINDARYDPKVVKDPSVRAKRYDEIWSYLAEKRYSSITHFSITSAVMNTDVTGFKADPFDEFLYSFALYAPEESQAIWVEKSD</sequence>
<dbReference type="Gene3D" id="3.10.105.10">
    <property type="entry name" value="Dipeptide-binding Protein, Domain 3"/>
    <property type="match status" value="1"/>
</dbReference>
<dbReference type="Pfam" id="PF00496">
    <property type="entry name" value="SBP_bac_5"/>
    <property type="match status" value="1"/>
</dbReference>
<dbReference type="InterPro" id="IPR039424">
    <property type="entry name" value="SBP_5"/>
</dbReference>
<dbReference type="AlphaFoldDB" id="A0A8U0A6A5"/>
<evidence type="ECO:0000313" key="5">
    <source>
        <dbReference type="EMBL" id="UPM44389.1"/>
    </source>
</evidence>
<evidence type="ECO:0000313" key="6">
    <source>
        <dbReference type="Proteomes" id="UP000831768"/>
    </source>
</evidence>
<dbReference type="GO" id="GO:0015833">
    <property type="term" value="P:peptide transport"/>
    <property type="evidence" value="ECO:0007669"/>
    <property type="project" value="TreeGrafter"/>
</dbReference>
<proteinExistence type="inferred from homology"/>
<keyword evidence="6" id="KW-1185">Reference proteome</keyword>
<dbReference type="Proteomes" id="UP000831768">
    <property type="component" value="Plasmid unnamed1"/>
</dbReference>
<dbReference type="InterPro" id="IPR030678">
    <property type="entry name" value="Peptide/Ni-bd"/>
</dbReference>
<accession>A0A8U0A6A5</accession>
<evidence type="ECO:0000256" key="1">
    <source>
        <dbReference type="ARBA" id="ARBA00005695"/>
    </source>
</evidence>
<dbReference type="GO" id="GO:0043190">
    <property type="term" value="C:ATP-binding cassette (ABC) transporter complex"/>
    <property type="evidence" value="ECO:0007669"/>
    <property type="project" value="InterPro"/>
</dbReference>
<dbReference type="PIRSF" id="PIRSF002741">
    <property type="entry name" value="MppA"/>
    <property type="match status" value="1"/>
</dbReference>
<dbReference type="PANTHER" id="PTHR30290:SF9">
    <property type="entry name" value="OLIGOPEPTIDE-BINDING PROTEIN APPA"/>
    <property type="match status" value="1"/>
</dbReference>
<feature type="domain" description="Solute-binding protein family 5" evidence="4">
    <location>
        <begin position="184"/>
        <end position="528"/>
    </location>
</feature>
<evidence type="ECO:0000256" key="3">
    <source>
        <dbReference type="ARBA" id="ARBA00022729"/>
    </source>
</evidence>
<dbReference type="KEGG" id="haad:MW046_13145"/>
<evidence type="ECO:0000259" key="4">
    <source>
        <dbReference type="Pfam" id="PF00496"/>
    </source>
</evidence>
<organism evidence="5 6">
    <name type="scientific">Halocatena salina</name>
    <dbReference type="NCBI Taxonomy" id="2934340"/>
    <lineage>
        <taxon>Archaea</taxon>
        <taxon>Methanobacteriati</taxon>
        <taxon>Methanobacteriota</taxon>
        <taxon>Stenosarchaea group</taxon>
        <taxon>Halobacteria</taxon>
        <taxon>Halobacteriales</taxon>
        <taxon>Natronomonadaceae</taxon>
        <taxon>Halocatena</taxon>
    </lineage>
</organism>